<dbReference type="PANTHER" id="PTHR41247">
    <property type="entry name" value="HTH-TYPE TRANSCRIPTIONAL REPRESSOR YCNK"/>
    <property type="match status" value="1"/>
</dbReference>
<proteinExistence type="predicted"/>
<dbReference type="EMBL" id="FOJA01000001">
    <property type="protein sequence ID" value="SEW17769.1"/>
    <property type="molecule type" value="Genomic_DNA"/>
</dbReference>
<gene>
    <name evidence="2" type="ORF">SAMN04487945_1944</name>
</gene>
<dbReference type="OrthoDB" id="162738at2157"/>
<dbReference type="Proteomes" id="UP000198518">
    <property type="component" value="Unassembled WGS sequence"/>
</dbReference>
<dbReference type="SUPFAM" id="SSF160387">
    <property type="entry name" value="NosL/MerB-like"/>
    <property type="match status" value="1"/>
</dbReference>
<accession>A0A1I0PTR4</accession>
<dbReference type="PROSITE" id="PS51318">
    <property type="entry name" value="TAT"/>
    <property type="match status" value="1"/>
</dbReference>
<feature type="compositionally biased region" description="Basic and acidic residues" evidence="1">
    <location>
        <begin position="1"/>
        <end position="19"/>
    </location>
</feature>
<organism evidence="2 3">
    <name type="scientific">Halobacterium jilantaiense</name>
    <dbReference type="NCBI Taxonomy" id="355548"/>
    <lineage>
        <taxon>Archaea</taxon>
        <taxon>Methanobacteriati</taxon>
        <taxon>Methanobacteriota</taxon>
        <taxon>Stenosarchaea group</taxon>
        <taxon>Halobacteria</taxon>
        <taxon>Halobacteriales</taxon>
        <taxon>Halobacteriaceae</taxon>
        <taxon>Halobacterium</taxon>
    </lineage>
</organism>
<feature type="region of interest" description="Disordered" evidence="1">
    <location>
        <begin position="1"/>
        <end position="24"/>
    </location>
</feature>
<dbReference type="Gene3D" id="3.30.70.2050">
    <property type="match status" value="1"/>
</dbReference>
<dbReference type="InterPro" id="IPR008719">
    <property type="entry name" value="N2O_reductase_NosL"/>
</dbReference>
<dbReference type="STRING" id="355548.SAMN04487945_1944"/>
<dbReference type="PANTHER" id="PTHR41247:SF1">
    <property type="entry name" value="HTH-TYPE TRANSCRIPTIONAL REPRESSOR YCNK"/>
    <property type="match status" value="1"/>
</dbReference>
<name>A0A1I0PTR4_9EURY</name>
<evidence type="ECO:0000256" key="1">
    <source>
        <dbReference type="SAM" id="MobiDB-lite"/>
    </source>
</evidence>
<keyword evidence="3" id="KW-1185">Reference proteome</keyword>
<protein>
    <submittedName>
        <fullName evidence="2">Nitrous oxide reductase accessory protein NosL</fullName>
    </submittedName>
</protein>
<reference evidence="2 3" key="1">
    <citation type="submission" date="2016-10" db="EMBL/GenBank/DDBJ databases">
        <authorList>
            <person name="de Groot N.N."/>
        </authorList>
    </citation>
    <scope>NUCLEOTIDE SEQUENCE [LARGE SCALE GENOMIC DNA]</scope>
    <source>
        <strain evidence="2 3">CGMCC 1.5337</strain>
    </source>
</reference>
<sequence length="211" mass="22232">MTDHNHHDECGHSHREASDSRGVSRRRILGATATAVAATGGLAGCLSGGDGSGEAPEPVTLDESDSCDVCGMVVPNHPGPTSEIFYADEEPAGHANPARFDSTWEAFQFDFARQDDGWSREAFYVTDYSAVDYEVFEDGGDTLVSTHPEADAFAEAESVTFVVGSEVVGAMGRDLLGFGGESDAEAFQSEYGGDLAEFGDIDESTVASLGM</sequence>
<evidence type="ECO:0000313" key="2">
    <source>
        <dbReference type="EMBL" id="SEW17769.1"/>
    </source>
</evidence>
<dbReference type="InterPro" id="IPR006311">
    <property type="entry name" value="TAT_signal"/>
</dbReference>
<dbReference type="Pfam" id="PF05573">
    <property type="entry name" value="NosL"/>
    <property type="match status" value="1"/>
</dbReference>
<evidence type="ECO:0000313" key="3">
    <source>
        <dbReference type="Proteomes" id="UP000198518"/>
    </source>
</evidence>
<dbReference type="AlphaFoldDB" id="A0A1I0PTR4"/>